<dbReference type="Gene3D" id="1.10.3210.10">
    <property type="entry name" value="Hypothetical protein af1432"/>
    <property type="match status" value="1"/>
</dbReference>
<comment type="caution">
    <text evidence="2">The sequence shown here is derived from an EMBL/GenBank/DDBJ whole genome shotgun (WGS) entry which is preliminary data.</text>
</comment>
<dbReference type="EMBL" id="VOPW01000002">
    <property type="protein sequence ID" value="TXC62126.1"/>
    <property type="molecule type" value="Genomic_DNA"/>
</dbReference>
<feature type="domain" description="HD-GYP" evidence="1">
    <location>
        <begin position="137"/>
        <end position="334"/>
    </location>
</feature>
<dbReference type="InterPro" id="IPR037522">
    <property type="entry name" value="HD_GYP_dom"/>
</dbReference>
<proteinExistence type="predicted"/>
<name>A0A5C6TPF3_9BURK</name>
<sequence length="349" mass="37578">MLTKASMLSILTEDRVEGQLIAVIAALVGWTNIRQCSTAEQAREALAPSTVLVTGVLADDSQAGSLIGELASRGVVVIAMTPDEACTAESLLAMGAREVLLQPSNVSEMYRLLQRWRHPEMRSLLATDDLTCSNWIGVEHSEALIQSLVRVAAAKDTCTAGHMQRMAKISEIVAKYVGLPQEICSRVGSVAPLHDIGKIAIPDQILQKPATLKANEFRVMQGHTIAGFRILASNTSPELNLAAKIALLHHERHDGKGYPIGLRGTEIPLEVQCVTIADVFDALISQRPYKSARSIAEAMDQIQSEVNTRFSKTLTRALLHALPEITDSIGVSGGVGAMRQPIRLSAPAL</sequence>
<dbReference type="AlphaFoldDB" id="A0A5C6TPF3"/>
<dbReference type="SUPFAM" id="SSF109604">
    <property type="entry name" value="HD-domain/PDEase-like"/>
    <property type="match status" value="1"/>
</dbReference>
<dbReference type="Pfam" id="PF13487">
    <property type="entry name" value="HD_5"/>
    <property type="match status" value="1"/>
</dbReference>
<accession>A0A5C6TPF3</accession>
<dbReference type="Proteomes" id="UP000321832">
    <property type="component" value="Unassembled WGS sequence"/>
</dbReference>
<dbReference type="SMART" id="SM00471">
    <property type="entry name" value="HDc"/>
    <property type="match status" value="1"/>
</dbReference>
<organism evidence="2 3">
    <name type="scientific">Piscinibacter aquaticus</name>
    <dbReference type="NCBI Taxonomy" id="392597"/>
    <lineage>
        <taxon>Bacteria</taxon>
        <taxon>Pseudomonadati</taxon>
        <taxon>Pseudomonadota</taxon>
        <taxon>Betaproteobacteria</taxon>
        <taxon>Burkholderiales</taxon>
        <taxon>Sphaerotilaceae</taxon>
        <taxon>Piscinibacter</taxon>
    </lineage>
</organism>
<evidence type="ECO:0000313" key="2">
    <source>
        <dbReference type="EMBL" id="TXC62126.1"/>
    </source>
</evidence>
<keyword evidence="3" id="KW-1185">Reference proteome</keyword>
<protein>
    <submittedName>
        <fullName evidence="2">HD domain-containing protein</fullName>
    </submittedName>
</protein>
<gene>
    <name evidence="2" type="ORF">FSC37_22435</name>
</gene>
<dbReference type="PROSITE" id="PS51832">
    <property type="entry name" value="HD_GYP"/>
    <property type="match status" value="1"/>
</dbReference>
<dbReference type="PANTHER" id="PTHR45228">
    <property type="entry name" value="CYCLIC DI-GMP PHOSPHODIESTERASE TM_0186-RELATED"/>
    <property type="match status" value="1"/>
</dbReference>
<dbReference type="CDD" id="cd00077">
    <property type="entry name" value="HDc"/>
    <property type="match status" value="1"/>
</dbReference>
<reference evidence="2 3" key="1">
    <citation type="submission" date="2019-08" db="EMBL/GenBank/DDBJ databases">
        <authorList>
            <person name="Khan S.A."/>
            <person name="Jeon C.O."/>
            <person name="Jeong S.E."/>
        </authorList>
    </citation>
    <scope>NUCLEOTIDE SEQUENCE [LARGE SCALE GENOMIC DNA]</scope>
    <source>
        <strain evidence="3">IMCC1728</strain>
    </source>
</reference>
<dbReference type="InterPro" id="IPR003607">
    <property type="entry name" value="HD/PDEase_dom"/>
</dbReference>
<evidence type="ECO:0000259" key="1">
    <source>
        <dbReference type="PROSITE" id="PS51832"/>
    </source>
</evidence>
<dbReference type="InterPro" id="IPR052020">
    <property type="entry name" value="Cyclic_di-GMP/3'3'-cGAMP_PDE"/>
</dbReference>
<evidence type="ECO:0000313" key="3">
    <source>
        <dbReference type="Proteomes" id="UP000321832"/>
    </source>
</evidence>
<dbReference type="GO" id="GO:0008081">
    <property type="term" value="F:phosphoric diester hydrolase activity"/>
    <property type="evidence" value="ECO:0007669"/>
    <property type="project" value="UniProtKB-ARBA"/>
</dbReference>